<proteinExistence type="inferred from homology"/>
<dbReference type="GO" id="GO:0005762">
    <property type="term" value="C:mitochondrial large ribosomal subunit"/>
    <property type="evidence" value="ECO:0007669"/>
    <property type="project" value="EnsemblFungi"/>
</dbReference>
<gene>
    <name evidence="6" type="ORF">CANCADRAFT_32906</name>
</gene>
<dbReference type="InterPro" id="IPR013005">
    <property type="entry name" value="Ribosomal_uL4-like"/>
</dbReference>
<evidence type="ECO:0000256" key="4">
    <source>
        <dbReference type="ARBA" id="ARBA00040565"/>
    </source>
</evidence>
<keyword evidence="3" id="KW-0687">Ribonucleoprotein</keyword>
<dbReference type="AlphaFoldDB" id="A0A1E4TDG2"/>
<keyword evidence="2" id="KW-0689">Ribosomal protein</keyword>
<dbReference type="OrthoDB" id="275876at2759"/>
<feature type="compositionally biased region" description="Polar residues" evidence="5">
    <location>
        <begin position="61"/>
        <end position="72"/>
    </location>
</feature>
<evidence type="ECO:0000256" key="5">
    <source>
        <dbReference type="SAM" id="MobiDB-lite"/>
    </source>
</evidence>
<dbReference type="InterPro" id="IPR002136">
    <property type="entry name" value="Ribosomal_uL4"/>
</dbReference>
<evidence type="ECO:0000256" key="3">
    <source>
        <dbReference type="ARBA" id="ARBA00023274"/>
    </source>
</evidence>
<evidence type="ECO:0000256" key="2">
    <source>
        <dbReference type="ARBA" id="ARBA00022980"/>
    </source>
</evidence>
<dbReference type="PANTHER" id="PTHR10746">
    <property type="entry name" value="50S RIBOSOMAL PROTEIN L4"/>
    <property type="match status" value="1"/>
</dbReference>
<name>A0A1E4TDG2_9ASCO</name>
<dbReference type="Proteomes" id="UP000095023">
    <property type="component" value="Unassembled WGS sequence"/>
</dbReference>
<dbReference type="PANTHER" id="PTHR10746:SF6">
    <property type="entry name" value="LARGE RIBOSOMAL SUBUNIT PROTEIN UL4M"/>
    <property type="match status" value="1"/>
</dbReference>
<keyword evidence="7" id="KW-1185">Reference proteome</keyword>
<dbReference type="Pfam" id="PF00573">
    <property type="entry name" value="Ribosomal_L4"/>
    <property type="match status" value="1"/>
</dbReference>
<protein>
    <recommendedName>
        <fullName evidence="4">Large ribosomal subunit protein uL4m</fullName>
    </recommendedName>
</protein>
<evidence type="ECO:0000313" key="6">
    <source>
        <dbReference type="EMBL" id="ODV89743.1"/>
    </source>
</evidence>
<dbReference type="InterPro" id="IPR023574">
    <property type="entry name" value="Ribosomal_uL4_dom_sf"/>
</dbReference>
<dbReference type="GO" id="GO:0003735">
    <property type="term" value="F:structural constituent of ribosome"/>
    <property type="evidence" value="ECO:0007669"/>
    <property type="project" value="EnsemblFungi"/>
</dbReference>
<reference evidence="7" key="1">
    <citation type="submission" date="2016-02" db="EMBL/GenBank/DDBJ databases">
        <title>Comparative genomics of biotechnologically important yeasts.</title>
        <authorList>
            <consortium name="DOE Joint Genome Institute"/>
            <person name="Riley R."/>
            <person name="Haridas S."/>
            <person name="Wolfe K.H."/>
            <person name="Lopes M.R."/>
            <person name="Hittinger C.T."/>
            <person name="Goker M."/>
            <person name="Salamov A."/>
            <person name="Wisecaver J."/>
            <person name="Long T.M."/>
            <person name="Aerts A.L."/>
            <person name="Barry K."/>
            <person name="Choi C."/>
            <person name="Clum A."/>
            <person name="Coughlan A.Y."/>
            <person name="Deshpande S."/>
            <person name="Douglass A.P."/>
            <person name="Hanson S.J."/>
            <person name="Klenk H.-P."/>
            <person name="Labutti K."/>
            <person name="Lapidus A."/>
            <person name="Lindquist E."/>
            <person name="Lipzen A."/>
            <person name="Meier-Kolthoff J.P."/>
            <person name="Ohm R.A."/>
            <person name="Otillar R.P."/>
            <person name="Pangilinan J."/>
            <person name="Peng Y."/>
            <person name="Rokas A."/>
            <person name="Rosa C.A."/>
            <person name="Scheuner C."/>
            <person name="Sibirny A.A."/>
            <person name="Slot J.C."/>
            <person name="Stielow J.B."/>
            <person name="Sun H."/>
            <person name="Kurtzman C.P."/>
            <person name="Blackwell M."/>
            <person name="Jeffries T.W."/>
            <person name="Grigoriev I.V."/>
        </authorList>
    </citation>
    <scope>NUCLEOTIDE SEQUENCE [LARGE SCALE GENOMIC DNA]</scope>
    <source>
        <strain evidence="7">NRRL Y-17796</strain>
    </source>
</reference>
<feature type="region of interest" description="Disordered" evidence="5">
    <location>
        <begin position="59"/>
        <end position="108"/>
    </location>
</feature>
<sequence length="246" mass="27012">MSFFVHARKPPTHVLATVRKFPNLQPLRLQPVPAEQLAAPLRKDILWRAVVFEGDAARVGSGNSPTRSTVGYSTRKLRPQKGSGRARLGDAGSPMLHGGGRSHGAQAPNDFSTKLPRKIYAQAVRVSLSHLYQNGTLSVVERGAFKHSPALSTPQAVNSFLSHHDLLGKHVVFIQSRPVTDLERQIMQEGSNGRAHRLDCTEVDVRTLLKARKVIVESPVINLLAGNPHEERTDVIDREVIASRGE</sequence>
<evidence type="ECO:0000256" key="1">
    <source>
        <dbReference type="ARBA" id="ARBA00010528"/>
    </source>
</evidence>
<comment type="similarity">
    <text evidence="1">Belongs to the universal ribosomal protein uL4 family.</text>
</comment>
<accession>A0A1E4TDG2</accession>
<organism evidence="6 7">
    <name type="scientific">Tortispora caseinolytica NRRL Y-17796</name>
    <dbReference type="NCBI Taxonomy" id="767744"/>
    <lineage>
        <taxon>Eukaryota</taxon>
        <taxon>Fungi</taxon>
        <taxon>Dikarya</taxon>
        <taxon>Ascomycota</taxon>
        <taxon>Saccharomycotina</taxon>
        <taxon>Trigonopsidomycetes</taxon>
        <taxon>Trigonopsidales</taxon>
        <taxon>Trigonopsidaceae</taxon>
        <taxon>Tortispora</taxon>
    </lineage>
</organism>
<evidence type="ECO:0000313" key="7">
    <source>
        <dbReference type="Proteomes" id="UP000095023"/>
    </source>
</evidence>
<dbReference type="EMBL" id="KV453843">
    <property type="protein sequence ID" value="ODV89743.1"/>
    <property type="molecule type" value="Genomic_DNA"/>
</dbReference>
<dbReference type="GO" id="GO:0006412">
    <property type="term" value="P:translation"/>
    <property type="evidence" value="ECO:0007669"/>
    <property type="project" value="InterPro"/>
</dbReference>
<dbReference type="Gene3D" id="3.40.1370.10">
    <property type="match status" value="1"/>
</dbReference>
<dbReference type="SUPFAM" id="SSF52166">
    <property type="entry name" value="Ribosomal protein L4"/>
    <property type="match status" value="1"/>
</dbReference>